<dbReference type="InterPro" id="IPR050111">
    <property type="entry name" value="C-type_lectin/snaclec_domain"/>
</dbReference>
<dbReference type="Bgee" id="ENSLACG00000003816">
    <property type="expression patterns" value="Expressed in pelvic fin"/>
</dbReference>
<keyword evidence="1" id="KW-0430">Lectin</keyword>
<dbReference type="HOGENOM" id="CLU_049894_10_2_1"/>
<reference evidence="4" key="1">
    <citation type="submission" date="2011-08" db="EMBL/GenBank/DDBJ databases">
        <title>The draft genome of Latimeria chalumnae.</title>
        <authorList>
            <person name="Di Palma F."/>
            <person name="Alfoldi J."/>
            <person name="Johnson J."/>
            <person name="Berlin A."/>
            <person name="Gnerre S."/>
            <person name="Jaffe D."/>
            <person name="MacCallum I."/>
            <person name="Young S."/>
            <person name="Walker B.J."/>
            <person name="Lander E."/>
            <person name="Lindblad-Toh K."/>
        </authorList>
    </citation>
    <scope>NUCLEOTIDE SEQUENCE [LARGE SCALE GENOMIC DNA]</scope>
    <source>
        <strain evidence="4">Wild caught</strain>
    </source>
</reference>
<reference evidence="3" key="2">
    <citation type="submission" date="2025-08" db="UniProtKB">
        <authorList>
            <consortium name="Ensembl"/>
        </authorList>
    </citation>
    <scope>IDENTIFICATION</scope>
</reference>
<dbReference type="PROSITE" id="PS50041">
    <property type="entry name" value="C_TYPE_LECTIN_2"/>
    <property type="match status" value="1"/>
</dbReference>
<accession>H3A3R8</accession>
<dbReference type="AlphaFoldDB" id="H3A3R8"/>
<proteinExistence type="predicted"/>
<dbReference type="InterPro" id="IPR016186">
    <property type="entry name" value="C-type_lectin-like/link_sf"/>
</dbReference>
<reference evidence="3" key="3">
    <citation type="submission" date="2025-09" db="UniProtKB">
        <authorList>
            <consortium name="Ensembl"/>
        </authorList>
    </citation>
    <scope>IDENTIFICATION</scope>
</reference>
<dbReference type="Proteomes" id="UP000008672">
    <property type="component" value="Unassembled WGS sequence"/>
</dbReference>
<sequence>CQKDWVEFQRSCYLFSSSKLDWTTSESNCVSMGSHLVVINSADEQNFIVRNRKEFFWIGLSDIIVEGQWSWVDGSPYNLLFFLFWRFWSPGEPNDAPQGEDCAMLDYQKATGSLTATWNDAPCSRQFKWICEKSIFAQ</sequence>
<dbReference type="InterPro" id="IPR016187">
    <property type="entry name" value="CTDL_fold"/>
</dbReference>
<dbReference type="Ensembl" id="ENSLACT00000004327.1">
    <property type="protein sequence ID" value="ENSLACP00000004289.1"/>
    <property type="gene ID" value="ENSLACG00000003816.1"/>
</dbReference>
<evidence type="ECO:0000313" key="4">
    <source>
        <dbReference type="Proteomes" id="UP000008672"/>
    </source>
</evidence>
<dbReference type="SMART" id="SM00034">
    <property type="entry name" value="CLECT"/>
    <property type="match status" value="1"/>
</dbReference>
<dbReference type="GeneTree" id="ENSGT01030000234575"/>
<dbReference type="Pfam" id="PF00059">
    <property type="entry name" value="Lectin_C"/>
    <property type="match status" value="1"/>
</dbReference>
<evidence type="ECO:0000259" key="2">
    <source>
        <dbReference type="PROSITE" id="PS50041"/>
    </source>
</evidence>
<evidence type="ECO:0000256" key="1">
    <source>
        <dbReference type="ARBA" id="ARBA00022734"/>
    </source>
</evidence>
<protein>
    <recommendedName>
        <fullName evidence="2">C-type lectin domain-containing protein</fullName>
    </recommendedName>
</protein>
<dbReference type="InterPro" id="IPR033989">
    <property type="entry name" value="CD209-like_CTLD"/>
</dbReference>
<dbReference type="GO" id="GO:0030246">
    <property type="term" value="F:carbohydrate binding"/>
    <property type="evidence" value="ECO:0007669"/>
    <property type="project" value="UniProtKB-KW"/>
</dbReference>
<dbReference type="EMBL" id="AFYH01192533">
    <property type="status" value="NOT_ANNOTATED_CDS"/>
    <property type="molecule type" value="Genomic_DNA"/>
</dbReference>
<dbReference type="InterPro" id="IPR001304">
    <property type="entry name" value="C-type_lectin-like"/>
</dbReference>
<dbReference type="SUPFAM" id="SSF56436">
    <property type="entry name" value="C-type lectin-like"/>
    <property type="match status" value="1"/>
</dbReference>
<keyword evidence="4" id="KW-1185">Reference proteome</keyword>
<evidence type="ECO:0000313" key="3">
    <source>
        <dbReference type="Ensembl" id="ENSLACP00000004289.1"/>
    </source>
</evidence>
<organism evidence="3 4">
    <name type="scientific">Latimeria chalumnae</name>
    <name type="common">Coelacanth</name>
    <dbReference type="NCBI Taxonomy" id="7897"/>
    <lineage>
        <taxon>Eukaryota</taxon>
        <taxon>Metazoa</taxon>
        <taxon>Chordata</taxon>
        <taxon>Craniata</taxon>
        <taxon>Vertebrata</taxon>
        <taxon>Euteleostomi</taxon>
        <taxon>Coelacanthiformes</taxon>
        <taxon>Coelacanthidae</taxon>
        <taxon>Latimeria</taxon>
    </lineage>
</organism>
<name>H3A3R8_LATCH</name>
<dbReference type="PANTHER" id="PTHR22803">
    <property type="entry name" value="MANNOSE, PHOSPHOLIPASE, LECTIN RECEPTOR RELATED"/>
    <property type="match status" value="1"/>
</dbReference>
<dbReference type="CDD" id="cd03590">
    <property type="entry name" value="CLECT_DC-SIGN_like"/>
    <property type="match status" value="1"/>
</dbReference>
<feature type="domain" description="C-type lectin" evidence="2">
    <location>
        <begin position="8"/>
        <end position="132"/>
    </location>
</feature>
<dbReference type="Gene3D" id="3.10.100.10">
    <property type="entry name" value="Mannose-Binding Protein A, subunit A"/>
    <property type="match status" value="1"/>
</dbReference>